<dbReference type="Pfam" id="PF00348">
    <property type="entry name" value="polyprenyl_synt"/>
    <property type="match status" value="1"/>
</dbReference>
<evidence type="ECO:0000256" key="1">
    <source>
        <dbReference type="ARBA" id="ARBA00001946"/>
    </source>
</evidence>
<accession>A0AAW2RD04</accession>
<keyword evidence="4" id="KW-0460">Magnesium</keyword>
<sequence length="271" mass="30617">MLIGLNDYSDVNLRLPAHKNSILQTNFFQVLLLDYCEQHYFKNPFEFVLTARIVLTSLPMIPNTIAMYRIRPRSNPSTFLHHLHQRLNSFFLPSSGSRFLSHSPFSDFASDYQTVGECRRQEIREEESPGSEFDFRAYMLEKIGVVNRALDAAVPLRDPVRLHEAMRYSLLSQGKRICPIVCLAACQLVGGDESTALPSACALEMIHAMSLMHDALPCMDNDDLRRGRPSNHVVFGEHVSVIAGYALLARAFEHIAGRVQKGWPRVKLSAS</sequence>
<dbReference type="InterPro" id="IPR008949">
    <property type="entry name" value="Isoprenoid_synthase_dom_sf"/>
</dbReference>
<dbReference type="InterPro" id="IPR000092">
    <property type="entry name" value="Polyprenyl_synt"/>
</dbReference>
<dbReference type="GO" id="GO:0008299">
    <property type="term" value="P:isoprenoid biosynthetic process"/>
    <property type="evidence" value="ECO:0007669"/>
    <property type="project" value="InterPro"/>
</dbReference>
<dbReference type="PANTHER" id="PTHR43281:SF24">
    <property type="entry name" value="OS07G0580900 PROTEIN"/>
    <property type="match status" value="1"/>
</dbReference>
<protein>
    <submittedName>
        <fullName evidence="6">Heterodimeric geranylgeranyl pyrophosphate synthase large subunit, chloroplastic</fullName>
    </submittedName>
</protein>
<comment type="caution">
    <text evidence="6">The sequence shown here is derived from an EMBL/GenBank/DDBJ whole genome shotgun (WGS) entry which is preliminary data.</text>
</comment>
<evidence type="ECO:0000256" key="5">
    <source>
        <dbReference type="RuleBase" id="RU004466"/>
    </source>
</evidence>
<comment type="similarity">
    <text evidence="2 5">Belongs to the FPP/GGPP synthase family.</text>
</comment>
<dbReference type="SUPFAM" id="SSF48576">
    <property type="entry name" value="Terpenoid synthases"/>
    <property type="match status" value="1"/>
</dbReference>
<evidence type="ECO:0000256" key="3">
    <source>
        <dbReference type="ARBA" id="ARBA00022723"/>
    </source>
</evidence>
<organism evidence="6">
    <name type="scientific">Sesamum radiatum</name>
    <name type="common">Black benniseed</name>
    <dbReference type="NCBI Taxonomy" id="300843"/>
    <lineage>
        <taxon>Eukaryota</taxon>
        <taxon>Viridiplantae</taxon>
        <taxon>Streptophyta</taxon>
        <taxon>Embryophyta</taxon>
        <taxon>Tracheophyta</taxon>
        <taxon>Spermatophyta</taxon>
        <taxon>Magnoliopsida</taxon>
        <taxon>eudicotyledons</taxon>
        <taxon>Gunneridae</taxon>
        <taxon>Pentapetalae</taxon>
        <taxon>asterids</taxon>
        <taxon>lamiids</taxon>
        <taxon>Lamiales</taxon>
        <taxon>Pedaliaceae</taxon>
        <taxon>Sesamum</taxon>
    </lineage>
</organism>
<reference evidence="6" key="2">
    <citation type="journal article" date="2024" name="Plant">
        <title>Genomic evolution and insights into agronomic trait innovations of Sesamum species.</title>
        <authorList>
            <person name="Miao H."/>
            <person name="Wang L."/>
            <person name="Qu L."/>
            <person name="Liu H."/>
            <person name="Sun Y."/>
            <person name="Le M."/>
            <person name="Wang Q."/>
            <person name="Wei S."/>
            <person name="Zheng Y."/>
            <person name="Lin W."/>
            <person name="Duan Y."/>
            <person name="Cao H."/>
            <person name="Xiong S."/>
            <person name="Wang X."/>
            <person name="Wei L."/>
            <person name="Li C."/>
            <person name="Ma Q."/>
            <person name="Ju M."/>
            <person name="Zhao R."/>
            <person name="Li G."/>
            <person name="Mu C."/>
            <person name="Tian Q."/>
            <person name="Mei H."/>
            <person name="Zhang T."/>
            <person name="Gao T."/>
            <person name="Zhang H."/>
        </authorList>
    </citation>
    <scope>NUCLEOTIDE SEQUENCE</scope>
    <source>
        <strain evidence="6">G02</strain>
    </source>
</reference>
<dbReference type="Gene3D" id="1.10.600.10">
    <property type="entry name" value="Farnesyl Diphosphate Synthase"/>
    <property type="match status" value="1"/>
</dbReference>
<dbReference type="GO" id="GO:0046872">
    <property type="term" value="F:metal ion binding"/>
    <property type="evidence" value="ECO:0007669"/>
    <property type="project" value="UniProtKB-KW"/>
</dbReference>
<dbReference type="PANTHER" id="PTHR43281">
    <property type="entry name" value="FARNESYL DIPHOSPHATE SYNTHASE"/>
    <property type="match status" value="1"/>
</dbReference>
<evidence type="ECO:0000256" key="2">
    <source>
        <dbReference type="ARBA" id="ARBA00006706"/>
    </source>
</evidence>
<dbReference type="AlphaFoldDB" id="A0AAW2RD04"/>
<comment type="cofactor">
    <cofactor evidence="1">
        <name>Mg(2+)</name>
        <dbReference type="ChEBI" id="CHEBI:18420"/>
    </cofactor>
</comment>
<dbReference type="GO" id="GO:0004311">
    <property type="term" value="F:geranylgeranyl diphosphate synthase activity"/>
    <property type="evidence" value="ECO:0007669"/>
    <property type="project" value="TreeGrafter"/>
</dbReference>
<evidence type="ECO:0000313" key="6">
    <source>
        <dbReference type="EMBL" id="KAL0378092.1"/>
    </source>
</evidence>
<reference evidence="6" key="1">
    <citation type="submission" date="2020-06" db="EMBL/GenBank/DDBJ databases">
        <authorList>
            <person name="Li T."/>
            <person name="Hu X."/>
            <person name="Zhang T."/>
            <person name="Song X."/>
            <person name="Zhang H."/>
            <person name="Dai N."/>
            <person name="Sheng W."/>
            <person name="Hou X."/>
            <person name="Wei L."/>
        </authorList>
    </citation>
    <scope>NUCLEOTIDE SEQUENCE</scope>
    <source>
        <strain evidence="6">G02</strain>
        <tissue evidence="6">Leaf</tissue>
    </source>
</reference>
<keyword evidence="3" id="KW-0479">Metal-binding</keyword>
<evidence type="ECO:0000256" key="4">
    <source>
        <dbReference type="ARBA" id="ARBA00022842"/>
    </source>
</evidence>
<name>A0AAW2RD04_SESRA</name>
<dbReference type="EMBL" id="JACGWJ010000013">
    <property type="protein sequence ID" value="KAL0378092.1"/>
    <property type="molecule type" value="Genomic_DNA"/>
</dbReference>
<keyword evidence="5" id="KW-0808">Transferase</keyword>
<gene>
    <name evidence="6" type="ORF">Sradi_3114700</name>
</gene>
<proteinExistence type="inferred from homology"/>